<accession>A0A1J3JY63</accession>
<dbReference type="AlphaFoldDB" id="A0A1J3JY63"/>
<name>A0A1J3JY63_NOCCA</name>
<keyword evidence="1" id="KW-0396">Initiation factor</keyword>
<gene>
    <name evidence="1" type="ORF">MP_TR18737_c0_g1_i1_g.53404</name>
</gene>
<protein>
    <submittedName>
        <fullName evidence="1">Eukaryotic translation initiation factor isoform 4G-2</fullName>
    </submittedName>
</protein>
<reference evidence="1" key="1">
    <citation type="submission" date="2016-07" db="EMBL/GenBank/DDBJ databases">
        <title>De novo transcriptome assembly of four accessions of the metal hyperaccumulator plant Noccaea caerulescens.</title>
        <authorList>
            <person name="Blande D."/>
            <person name="Halimaa P."/>
            <person name="Tervahauta A.I."/>
            <person name="Aarts M.G."/>
            <person name="Karenlampi S.O."/>
        </authorList>
    </citation>
    <scope>NUCLEOTIDE SEQUENCE</scope>
</reference>
<proteinExistence type="predicted"/>
<sequence>MESLGHMTNQRGDGGERLRFSGEQLLKLKQSLKVCDEILRRSKEIAAEIFGEEQSWVGLAVKSKVSVQFERERHPLPSLIHRYCKRQCIVKDCVSGFL</sequence>
<dbReference type="EMBL" id="GEVM01008531">
    <property type="protein sequence ID" value="JAU97407.1"/>
    <property type="molecule type" value="Transcribed_RNA"/>
</dbReference>
<evidence type="ECO:0000313" key="1">
    <source>
        <dbReference type="EMBL" id="JAU97407.1"/>
    </source>
</evidence>
<dbReference type="GO" id="GO:0003743">
    <property type="term" value="F:translation initiation factor activity"/>
    <property type="evidence" value="ECO:0007669"/>
    <property type="project" value="UniProtKB-KW"/>
</dbReference>
<organism evidence="1">
    <name type="scientific">Noccaea caerulescens</name>
    <name type="common">Alpine penny-cress</name>
    <name type="synonym">Thlaspi caerulescens</name>
    <dbReference type="NCBI Taxonomy" id="107243"/>
    <lineage>
        <taxon>Eukaryota</taxon>
        <taxon>Viridiplantae</taxon>
        <taxon>Streptophyta</taxon>
        <taxon>Embryophyta</taxon>
        <taxon>Tracheophyta</taxon>
        <taxon>Spermatophyta</taxon>
        <taxon>Magnoliopsida</taxon>
        <taxon>eudicotyledons</taxon>
        <taxon>Gunneridae</taxon>
        <taxon>Pentapetalae</taxon>
        <taxon>rosids</taxon>
        <taxon>malvids</taxon>
        <taxon>Brassicales</taxon>
        <taxon>Brassicaceae</taxon>
        <taxon>Coluteocarpeae</taxon>
        <taxon>Noccaea</taxon>
    </lineage>
</organism>
<keyword evidence="1" id="KW-0648">Protein biosynthesis</keyword>